<keyword evidence="2" id="KW-1185">Reference proteome</keyword>
<evidence type="ECO:0000313" key="2">
    <source>
        <dbReference type="Proteomes" id="UP000828706"/>
    </source>
</evidence>
<gene>
    <name evidence="1" type="ORF">bas11_0068</name>
</gene>
<dbReference type="Proteomes" id="UP000828706">
    <property type="component" value="Segment"/>
</dbReference>
<protein>
    <submittedName>
        <fullName evidence="1">Uncharacterized protein</fullName>
    </submittedName>
</protein>
<evidence type="ECO:0000313" key="1">
    <source>
        <dbReference type="EMBL" id="QXV81672.1"/>
    </source>
</evidence>
<name>A0AAE7VV17_9CAUD</name>
<reference evidence="2" key="1">
    <citation type="journal article" date="2021" name="PLoS Biol.">
        <title>Systematic exploration of Escherichia coli phage-host interactions with the BASEL phage collection.</title>
        <authorList>
            <person name="Maffei E."/>
            <person name="Shaidullina A."/>
            <person name="Burkolter M."/>
            <person name="Heyer Y."/>
            <person name="Estermann F."/>
            <person name="Druelle V."/>
            <person name="Sauer P."/>
            <person name="Willi L."/>
            <person name="Michaelis S."/>
            <person name="Hilbi H."/>
            <person name="Thaler D.S."/>
            <person name="Harms A."/>
        </authorList>
    </citation>
    <scope>NUCLEOTIDE SEQUENCE [LARGE SCALE GENOMIC DNA]</scope>
    <source>
        <strain evidence="2">Bas11</strain>
    </source>
</reference>
<accession>A0AAE7VV17</accession>
<dbReference type="EMBL" id="MZ501085">
    <property type="protein sequence ID" value="QXV81672.1"/>
    <property type="molecule type" value="Genomic_DNA"/>
</dbReference>
<proteinExistence type="predicted"/>
<sequence>MILNVAFANPRGCNIYGFKVGAAVNARRDDKGRLIVKAPKTGVDMWIKENGVRLFIRSMSGQTLATFTK</sequence>
<organism evidence="1 2">
    <name type="scientific">Escherichia phage JohannLBurckhardt</name>
    <dbReference type="NCBI Taxonomy" id="2851975"/>
    <lineage>
        <taxon>Viruses</taxon>
        <taxon>Duplodnaviria</taxon>
        <taxon>Heunggongvirae</taxon>
        <taxon>Uroviricota</taxon>
        <taxon>Caudoviricetes</taxon>
        <taxon>Drexlerviridae</taxon>
        <taxon>Tempevirinae</taxon>
        <taxon>Henuseptimavirus</taxon>
        <taxon>Henuseptimavirus johannburckhardt</taxon>
    </lineage>
</organism>